<accession>A0A395UGE2</accession>
<dbReference type="RefSeq" id="WP_423251372.1">
    <property type="nucleotide sequence ID" value="NZ_QRUD01000209.1"/>
</dbReference>
<evidence type="ECO:0000313" key="2">
    <source>
        <dbReference type="Proteomes" id="UP000266497"/>
    </source>
</evidence>
<protein>
    <submittedName>
        <fullName evidence="1">Transposase family protein</fullName>
    </submittedName>
</protein>
<feature type="non-terminal residue" evidence="1">
    <location>
        <position position="1"/>
    </location>
</feature>
<dbReference type="EMBL" id="QRUD01000209">
    <property type="protein sequence ID" value="RGR26768.1"/>
    <property type="molecule type" value="Genomic_DNA"/>
</dbReference>
<sequence>PIRGRATYLHVRKRKWLDKSSNEIFSYDWDLSEFDGTRLNSEFVSFLKEGD</sequence>
<reference evidence="1 2" key="1">
    <citation type="submission" date="2018-08" db="EMBL/GenBank/DDBJ databases">
        <title>A genome reference for cultivated species of the human gut microbiota.</title>
        <authorList>
            <person name="Zou Y."/>
            <person name="Xue W."/>
            <person name="Luo G."/>
        </authorList>
    </citation>
    <scope>NUCLEOTIDE SEQUENCE [LARGE SCALE GENOMIC DNA]</scope>
    <source>
        <strain evidence="1 2">AF25-30LB</strain>
    </source>
</reference>
<name>A0A395UGE2_PHOVU</name>
<proteinExistence type="predicted"/>
<evidence type="ECO:0000313" key="1">
    <source>
        <dbReference type="EMBL" id="RGR26768.1"/>
    </source>
</evidence>
<comment type="caution">
    <text evidence="1">The sequence shown here is derived from an EMBL/GenBank/DDBJ whole genome shotgun (WGS) entry which is preliminary data.</text>
</comment>
<dbReference type="Proteomes" id="UP000266497">
    <property type="component" value="Unassembled WGS sequence"/>
</dbReference>
<dbReference type="AlphaFoldDB" id="A0A395UGE2"/>
<organism evidence="1 2">
    <name type="scientific">Phocaeicola vulgatus</name>
    <name type="common">Bacteroides vulgatus</name>
    <dbReference type="NCBI Taxonomy" id="821"/>
    <lineage>
        <taxon>Bacteria</taxon>
        <taxon>Pseudomonadati</taxon>
        <taxon>Bacteroidota</taxon>
        <taxon>Bacteroidia</taxon>
        <taxon>Bacteroidales</taxon>
        <taxon>Bacteroidaceae</taxon>
        <taxon>Phocaeicola</taxon>
    </lineage>
</organism>
<gene>
    <name evidence="1" type="ORF">DWY53_24330</name>
</gene>